<dbReference type="AlphaFoldDB" id="A0A9D9N1B5"/>
<dbReference type="Proteomes" id="UP000823638">
    <property type="component" value="Unassembled WGS sequence"/>
</dbReference>
<comment type="caution">
    <text evidence="2">The sequence shown here is derived from an EMBL/GenBank/DDBJ whole genome shotgun (WGS) entry which is preliminary data.</text>
</comment>
<name>A0A9D9N1B5_9SPIR</name>
<feature type="domain" description="FecR protein" evidence="1">
    <location>
        <begin position="54"/>
        <end position="139"/>
    </location>
</feature>
<dbReference type="PANTHER" id="PTHR38731:SF1">
    <property type="entry name" value="FECR PROTEIN DOMAIN-CONTAINING PROTEIN"/>
    <property type="match status" value="1"/>
</dbReference>
<reference evidence="2" key="2">
    <citation type="journal article" date="2021" name="PeerJ">
        <title>Extensive microbial diversity within the chicken gut microbiome revealed by metagenomics and culture.</title>
        <authorList>
            <person name="Gilroy R."/>
            <person name="Ravi A."/>
            <person name="Getino M."/>
            <person name="Pursley I."/>
            <person name="Horton D.L."/>
            <person name="Alikhan N.F."/>
            <person name="Baker D."/>
            <person name="Gharbi K."/>
            <person name="Hall N."/>
            <person name="Watson M."/>
            <person name="Adriaenssens E.M."/>
            <person name="Foster-Nyarko E."/>
            <person name="Jarju S."/>
            <person name="Secka A."/>
            <person name="Antonio M."/>
            <person name="Oren A."/>
            <person name="Chaudhuri R.R."/>
            <person name="La Ragione R."/>
            <person name="Hildebrand F."/>
            <person name="Pallen M.J."/>
        </authorList>
    </citation>
    <scope>NUCLEOTIDE SEQUENCE</scope>
    <source>
        <strain evidence="2">10532</strain>
    </source>
</reference>
<protein>
    <submittedName>
        <fullName evidence="2">FecR domain-containing protein</fullName>
    </submittedName>
</protein>
<dbReference type="Gene3D" id="2.60.120.1440">
    <property type="match status" value="1"/>
</dbReference>
<accession>A0A9D9N1B5</accession>
<evidence type="ECO:0000259" key="1">
    <source>
        <dbReference type="Pfam" id="PF04773"/>
    </source>
</evidence>
<dbReference type="Pfam" id="PF04773">
    <property type="entry name" value="FecR"/>
    <property type="match status" value="1"/>
</dbReference>
<evidence type="ECO:0000313" key="2">
    <source>
        <dbReference type="EMBL" id="MBO8456694.1"/>
    </source>
</evidence>
<organism evidence="2 3">
    <name type="scientific">Candidatus Gallitreponema excrementavium</name>
    <dbReference type="NCBI Taxonomy" id="2840840"/>
    <lineage>
        <taxon>Bacteria</taxon>
        <taxon>Pseudomonadati</taxon>
        <taxon>Spirochaetota</taxon>
        <taxon>Spirochaetia</taxon>
        <taxon>Spirochaetales</taxon>
        <taxon>Candidatus Gallitreponema</taxon>
    </lineage>
</organism>
<proteinExistence type="predicted"/>
<dbReference type="InterPro" id="IPR006860">
    <property type="entry name" value="FecR"/>
</dbReference>
<dbReference type="EMBL" id="JADIMM010000012">
    <property type="protein sequence ID" value="MBO8456694.1"/>
    <property type="molecule type" value="Genomic_DNA"/>
</dbReference>
<reference evidence="2" key="1">
    <citation type="submission" date="2020-10" db="EMBL/GenBank/DDBJ databases">
        <authorList>
            <person name="Gilroy R."/>
        </authorList>
    </citation>
    <scope>NUCLEOTIDE SEQUENCE</scope>
    <source>
        <strain evidence="2">10532</strain>
    </source>
</reference>
<sequence length="254" mass="26809">MKKFFILLLSFTVLFPLVSEKALVEEVSGKVEVKLDNRWVPVQVGQEFDTGVMISTGFKSSAKLKIAGAKITLQPLTRMAISEITNTEDTDGSEVFLDAGTIVADVKPLENKRASFTVRSPAATASVRGTSGEVTSDGKITGYTGVWYTTDNSGNNPANLNSGKTVYYSPGKSSTLIFNATVNDLVITTGSSLSEKDGGGLAVTSNGEGTGYTSLDVYIKNPGLDQGASGWTSADVNVNLPVIDNDSNFPEDGN</sequence>
<evidence type="ECO:0000313" key="3">
    <source>
        <dbReference type="Proteomes" id="UP000823638"/>
    </source>
</evidence>
<gene>
    <name evidence="2" type="ORF">IAA81_00510</name>
</gene>
<dbReference type="PANTHER" id="PTHR38731">
    <property type="entry name" value="LIPL45-RELATED LIPOPROTEIN-RELATED"/>
    <property type="match status" value="1"/>
</dbReference>